<accession>A0AAU6Q845</accession>
<dbReference type="PANTHER" id="PTHR47197:SF3">
    <property type="entry name" value="DIHYDRO-HEME D1 DEHYDROGENASE"/>
    <property type="match status" value="1"/>
</dbReference>
<dbReference type="Gene3D" id="2.130.10.10">
    <property type="entry name" value="YVTN repeat-like/Quinoprotein amine dehydrogenase"/>
    <property type="match status" value="2"/>
</dbReference>
<dbReference type="NCBIfam" id="TIGR02276">
    <property type="entry name" value="beta_rpt_yvtn"/>
    <property type="match status" value="1"/>
</dbReference>
<dbReference type="InterPro" id="IPR011045">
    <property type="entry name" value="N2O_reductase_N"/>
</dbReference>
<dbReference type="RefSeq" id="WP_339097939.1">
    <property type="nucleotide sequence ID" value="NZ_CP149783.1"/>
</dbReference>
<reference evidence="1" key="1">
    <citation type="submission" date="2024-03" db="EMBL/GenBank/DDBJ databases">
        <title>Deinococcus weizhi sp. nov., isolated from human skin.</title>
        <authorList>
            <person name="Wei Z."/>
            <person name="Tian F."/>
            <person name="Yang C."/>
            <person name="Xin L.T."/>
            <person name="Wen Z.J."/>
            <person name="Lan K.C."/>
            <person name="Yu L."/>
            <person name="Zhe W."/>
            <person name="Dan F.D."/>
            <person name="Jun W."/>
            <person name="Rui Z."/>
            <person name="Yong X.J."/>
            <person name="Ting Y."/>
            <person name="Wei X."/>
            <person name="Xu Z.G."/>
            <person name="Xin Z."/>
            <person name="Dong F.G."/>
            <person name="Ni X.M."/>
            <person name="Zheng M.G."/>
            <person name="Chun Y."/>
            <person name="Qian W.X."/>
        </authorList>
    </citation>
    <scope>NUCLEOTIDE SEQUENCE</scope>
    <source>
        <strain evidence="1">VB142</strain>
    </source>
</reference>
<protein>
    <recommendedName>
        <fullName evidence="2">YncE family protein</fullName>
    </recommendedName>
</protein>
<dbReference type="InterPro" id="IPR015943">
    <property type="entry name" value="WD40/YVTN_repeat-like_dom_sf"/>
</dbReference>
<proteinExistence type="predicted"/>
<dbReference type="AlphaFoldDB" id="A0AAU6Q845"/>
<evidence type="ECO:0008006" key="2">
    <source>
        <dbReference type="Google" id="ProtNLM"/>
    </source>
</evidence>
<dbReference type="PANTHER" id="PTHR47197">
    <property type="entry name" value="PROTEIN NIRF"/>
    <property type="match status" value="1"/>
</dbReference>
<dbReference type="InterPro" id="IPR011964">
    <property type="entry name" value="YVTN_b-propeller_repeat"/>
</dbReference>
<name>A0AAU6Q845_9DEIO</name>
<dbReference type="EMBL" id="CP149783">
    <property type="protein sequence ID" value="WYF46465.1"/>
    <property type="molecule type" value="Genomic_DNA"/>
</dbReference>
<dbReference type="InterPro" id="IPR051200">
    <property type="entry name" value="Host-pathogen_enzymatic-act"/>
</dbReference>
<evidence type="ECO:0000313" key="1">
    <source>
        <dbReference type="EMBL" id="WYF46465.1"/>
    </source>
</evidence>
<sequence length="153" mass="15969">MAYVTLRDENAVARIDVATRKVLGKVAVGPGPIQLTVTPDNRFVLVANQGTPERPGTTLSVIDAAKFRVVANITTGAGAHGVTVDPTGRFAYVTNTYANTLSVVDLAARRTVTQIPTGRGPNGVSFSALRPTVTGARNLALGEPAGDDHDSHH</sequence>
<dbReference type="SUPFAM" id="SSF50974">
    <property type="entry name" value="Nitrous oxide reductase, N-terminal domain"/>
    <property type="match status" value="1"/>
</dbReference>
<gene>
    <name evidence="1" type="ORF">WDJ50_15540</name>
</gene>
<organism evidence="1">
    <name type="scientific">Deinococcus sp. VB142</name>
    <dbReference type="NCBI Taxonomy" id="3112952"/>
    <lineage>
        <taxon>Bacteria</taxon>
        <taxon>Thermotogati</taxon>
        <taxon>Deinococcota</taxon>
        <taxon>Deinococci</taxon>
        <taxon>Deinococcales</taxon>
        <taxon>Deinococcaceae</taxon>
        <taxon>Deinococcus</taxon>
    </lineage>
</organism>